<dbReference type="GO" id="GO:0000785">
    <property type="term" value="C:chromatin"/>
    <property type="evidence" value="ECO:0007669"/>
    <property type="project" value="TreeGrafter"/>
</dbReference>
<sequence>FWVEQYEKDSKPAVVELFTMMFESVGVRKASILALQDVYNVDDNVSSLVLFTERFYKRTLNLADDNDISFAVCAISLVKQLLRHPLVLDDDLHLGLLYDLLINNPPPSEIRRAIRALAFDHIIAQKFNSSQSRSTG</sequence>
<reference evidence="1" key="1">
    <citation type="journal article" date="2019" name="Sci. Rep.">
        <title>Draft genome of Tanacetum cinerariifolium, the natural source of mosquito coil.</title>
        <authorList>
            <person name="Yamashiro T."/>
            <person name="Shiraishi A."/>
            <person name="Satake H."/>
            <person name="Nakayama K."/>
        </authorList>
    </citation>
    <scope>NUCLEOTIDE SEQUENCE</scope>
</reference>
<dbReference type="EMBL" id="BKCJ010413953">
    <property type="protein sequence ID" value="GFA37927.1"/>
    <property type="molecule type" value="Genomic_DNA"/>
</dbReference>
<dbReference type="PANTHER" id="PTHR11199:SF0">
    <property type="entry name" value="LD34181P-RELATED"/>
    <property type="match status" value="1"/>
</dbReference>
<dbReference type="GO" id="GO:0005634">
    <property type="term" value="C:nucleus"/>
    <property type="evidence" value="ECO:0007669"/>
    <property type="project" value="TreeGrafter"/>
</dbReference>
<dbReference type="AlphaFoldDB" id="A0A699JK56"/>
<name>A0A699JK56_TANCI</name>
<dbReference type="GO" id="GO:0008278">
    <property type="term" value="C:cohesin complex"/>
    <property type="evidence" value="ECO:0007669"/>
    <property type="project" value="TreeGrafter"/>
</dbReference>
<organism evidence="1">
    <name type="scientific">Tanacetum cinerariifolium</name>
    <name type="common">Dalmatian daisy</name>
    <name type="synonym">Chrysanthemum cinerariifolium</name>
    <dbReference type="NCBI Taxonomy" id="118510"/>
    <lineage>
        <taxon>Eukaryota</taxon>
        <taxon>Viridiplantae</taxon>
        <taxon>Streptophyta</taxon>
        <taxon>Embryophyta</taxon>
        <taxon>Tracheophyta</taxon>
        <taxon>Spermatophyta</taxon>
        <taxon>Magnoliopsida</taxon>
        <taxon>eudicotyledons</taxon>
        <taxon>Gunneridae</taxon>
        <taxon>Pentapetalae</taxon>
        <taxon>asterids</taxon>
        <taxon>campanulids</taxon>
        <taxon>Asterales</taxon>
        <taxon>Asteraceae</taxon>
        <taxon>Asteroideae</taxon>
        <taxon>Anthemideae</taxon>
        <taxon>Anthemidinae</taxon>
        <taxon>Tanacetum</taxon>
    </lineage>
</organism>
<dbReference type="PANTHER" id="PTHR11199">
    <property type="entry name" value="STROMAL ANTIGEN"/>
    <property type="match status" value="1"/>
</dbReference>
<dbReference type="GO" id="GO:0007062">
    <property type="term" value="P:sister chromatid cohesion"/>
    <property type="evidence" value="ECO:0007669"/>
    <property type="project" value="TreeGrafter"/>
</dbReference>
<dbReference type="GO" id="GO:0003682">
    <property type="term" value="F:chromatin binding"/>
    <property type="evidence" value="ECO:0007669"/>
    <property type="project" value="TreeGrafter"/>
</dbReference>
<proteinExistence type="predicted"/>
<accession>A0A699JK56</accession>
<protein>
    <submittedName>
        <fullName evidence="1">Sister-chromatid cohesion protein 3</fullName>
    </submittedName>
</protein>
<feature type="non-terminal residue" evidence="1">
    <location>
        <position position="1"/>
    </location>
</feature>
<gene>
    <name evidence="1" type="ORF">Tci_609899</name>
</gene>
<dbReference type="InterPro" id="IPR039662">
    <property type="entry name" value="Cohesin_Scc3/SA"/>
</dbReference>
<comment type="caution">
    <text evidence="1">The sequence shown here is derived from an EMBL/GenBank/DDBJ whole genome shotgun (WGS) entry which is preliminary data.</text>
</comment>
<evidence type="ECO:0000313" key="1">
    <source>
        <dbReference type="EMBL" id="GFA37927.1"/>
    </source>
</evidence>